<keyword evidence="4" id="KW-1185">Reference proteome</keyword>
<proteinExistence type="inferred from homology"/>
<protein>
    <submittedName>
        <fullName evidence="3">Transferase family domain-containing protein</fullName>
    </submittedName>
</protein>
<dbReference type="GO" id="GO:0016740">
    <property type="term" value="F:transferase activity"/>
    <property type="evidence" value="ECO:0007669"/>
    <property type="project" value="UniProtKB-KW"/>
</dbReference>
<dbReference type="EMBL" id="JAIZPD010000001">
    <property type="protein sequence ID" value="KAH0968826.1"/>
    <property type="molecule type" value="Genomic_DNA"/>
</dbReference>
<dbReference type="Pfam" id="PF02458">
    <property type="entry name" value="Transferase"/>
    <property type="match status" value="1"/>
</dbReference>
<dbReference type="Proteomes" id="UP000824596">
    <property type="component" value="Unassembled WGS sequence"/>
</dbReference>
<reference evidence="3" key="1">
    <citation type="submission" date="2021-09" db="EMBL/GenBank/DDBJ databases">
        <title>A high-quality genome of the endoparasitic fungus Hirsutella rhossiliensis with a comparison of Hirsutella genomes reveals transposable elements contributing to genome size variation.</title>
        <authorList>
            <person name="Lin R."/>
            <person name="Jiao Y."/>
            <person name="Sun X."/>
            <person name="Ling J."/>
            <person name="Xie B."/>
            <person name="Cheng X."/>
        </authorList>
    </citation>
    <scope>NUCLEOTIDE SEQUENCE</scope>
    <source>
        <strain evidence="3">HR02</strain>
    </source>
</reference>
<dbReference type="RefSeq" id="XP_044726339.1">
    <property type="nucleotide sequence ID" value="XM_044859939.1"/>
</dbReference>
<evidence type="ECO:0000256" key="2">
    <source>
        <dbReference type="ARBA" id="ARBA00022679"/>
    </source>
</evidence>
<keyword evidence="2 3" id="KW-0808">Transferase</keyword>
<comment type="caution">
    <text evidence="3">The sequence shown here is derived from an EMBL/GenBank/DDBJ whole genome shotgun (WGS) entry which is preliminary data.</text>
</comment>
<evidence type="ECO:0000313" key="4">
    <source>
        <dbReference type="Proteomes" id="UP000824596"/>
    </source>
</evidence>
<name>A0A9P8SQ39_9HYPO</name>
<dbReference type="PANTHER" id="PTHR31623">
    <property type="entry name" value="F21J9.9"/>
    <property type="match status" value="1"/>
</dbReference>
<dbReference type="InterPro" id="IPR023213">
    <property type="entry name" value="CAT-like_dom_sf"/>
</dbReference>
<dbReference type="OrthoDB" id="1862401at2759"/>
<dbReference type="Gene3D" id="3.30.559.10">
    <property type="entry name" value="Chloramphenicol acetyltransferase-like domain"/>
    <property type="match status" value="1"/>
</dbReference>
<evidence type="ECO:0000256" key="1">
    <source>
        <dbReference type="ARBA" id="ARBA00009861"/>
    </source>
</evidence>
<dbReference type="AlphaFoldDB" id="A0A9P8SQ39"/>
<dbReference type="GeneID" id="68350597"/>
<gene>
    <name evidence="3" type="ORF">HRG_01468</name>
</gene>
<sequence length="341" mass="38312">MDGISVAAVKAAWAAHAARIAEIVDSKDWDNEVDVDWAQTLKQHSATIIDTHIFGPRKSDTETLDPVVTEGLYAILKKNPRSWRMLGLDYRPREMSSTVLAAKIAPGTTVTRMFLIDRYNLERLKNTCSISDRVSTTEAVAALLWRCAVRARTGLDEQNRDEPSTLMMAMDVRNDVSPTITDGFLGNAVLYSHTCSTTRQLSNRQTSLGSITNELRTSLREHRQPQVILETLQLAASIPDVHNLGLLHPTWLANDVVFSSLYKLPFYDISWGNTFGEQGTPDYFRFPQGVFDGVCFLMPRRKDGSVELQITMTEAHMQNLVQDLEFRNYAAQWAPSCKPAM</sequence>
<comment type="similarity">
    <text evidence="1">Belongs to the plant acyltransferase family.</text>
</comment>
<evidence type="ECO:0000313" key="3">
    <source>
        <dbReference type="EMBL" id="KAH0968826.1"/>
    </source>
</evidence>
<organism evidence="3 4">
    <name type="scientific">Hirsutella rhossiliensis</name>
    <dbReference type="NCBI Taxonomy" id="111463"/>
    <lineage>
        <taxon>Eukaryota</taxon>
        <taxon>Fungi</taxon>
        <taxon>Dikarya</taxon>
        <taxon>Ascomycota</taxon>
        <taxon>Pezizomycotina</taxon>
        <taxon>Sordariomycetes</taxon>
        <taxon>Hypocreomycetidae</taxon>
        <taxon>Hypocreales</taxon>
        <taxon>Ophiocordycipitaceae</taxon>
        <taxon>Hirsutella</taxon>
    </lineage>
</organism>
<dbReference type="PANTHER" id="PTHR31623:SF17">
    <property type="entry name" value="F21J9.9"/>
    <property type="match status" value="1"/>
</dbReference>
<accession>A0A9P8SQ39</accession>